<evidence type="ECO:0000256" key="2">
    <source>
        <dbReference type="SAM" id="MobiDB-lite"/>
    </source>
</evidence>
<keyword evidence="5" id="KW-1185">Reference proteome</keyword>
<sequence>MMYTLTRRLQINGAFSDESGSFGVKEAEQDHSSDDFKEEDHDKDSDPINKPLNDVDFHEDSNDGAFPDGSDSSDEDLLTPPRFLYDNTKLKPDIRTPEKGIAPAYATPSPSFRDAREEKEKTIKYKLSFDKLIAEKAKHRERDAELAEMEAELQRGIENGGIGQMQVPSTFSDIESEEELMDDGRDLRDCTLPQDIKKFLVDVHDFSEELPGEDVFPIFHPNVTSPDFPRLSMVPHPDGDSFEIKLLSESDSDLQELLCGGWILQYYLDKPCPAEVAEWLFQIMCRHRDQHISSSAFKALWVLLEAATEVR</sequence>
<feature type="domain" description="Coiled-coil SMC6 And NSE5 INteracting (CANIN)" evidence="3">
    <location>
        <begin position="121"/>
        <end position="303"/>
    </location>
</feature>
<proteinExistence type="inferred from homology"/>
<feature type="compositionally biased region" description="Basic and acidic residues" evidence="2">
    <location>
        <begin position="25"/>
        <end position="61"/>
    </location>
</feature>
<dbReference type="PANTHER" id="PTHR16046:SF9">
    <property type="entry name" value="SMC5-SMC6 COMPLEX LOCALIZATION FACTOR PROTEIN 2"/>
    <property type="match status" value="1"/>
</dbReference>
<accession>A0A9X0CJD6</accession>
<dbReference type="Pfam" id="PF14816">
    <property type="entry name" value="CANIN"/>
    <property type="match status" value="1"/>
</dbReference>
<dbReference type="AlphaFoldDB" id="A0A9X0CJD6"/>
<dbReference type="OrthoDB" id="10656818at2759"/>
<evidence type="ECO:0000256" key="1">
    <source>
        <dbReference type="ARBA" id="ARBA00010311"/>
    </source>
</evidence>
<dbReference type="Proteomes" id="UP001163046">
    <property type="component" value="Unassembled WGS sequence"/>
</dbReference>
<protein>
    <recommendedName>
        <fullName evidence="3">Coiled-coil SMC6 And NSE5 INteracting (CANIN) domain-containing protein</fullName>
    </recommendedName>
</protein>
<feature type="region of interest" description="Disordered" evidence="2">
    <location>
        <begin position="1"/>
        <end position="116"/>
    </location>
</feature>
<dbReference type="PANTHER" id="PTHR16046">
    <property type="entry name" value="SMC5-SMC6 COMPLEX LOCALIZATION FACTOR 2"/>
    <property type="match status" value="1"/>
</dbReference>
<gene>
    <name evidence="4" type="ORF">OS493_025442</name>
</gene>
<reference evidence="4" key="1">
    <citation type="submission" date="2023-01" db="EMBL/GenBank/DDBJ databases">
        <title>Genome assembly of the deep-sea coral Lophelia pertusa.</title>
        <authorList>
            <person name="Herrera S."/>
            <person name="Cordes E."/>
        </authorList>
    </citation>
    <scope>NUCLEOTIDE SEQUENCE</scope>
    <source>
        <strain evidence="4">USNM1676648</strain>
        <tissue evidence="4">Polyp</tissue>
    </source>
</reference>
<name>A0A9X0CJD6_9CNID</name>
<dbReference type="InterPro" id="IPR026161">
    <property type="entry name" value="FAM178"/>
</dbReference>
<dbReference type="EMBL" id="MU827322">
    <property type="protein sequence ID" value="KAJ7356333.1"/>
    <property type="molecule type" value="Genomic_DNA"/>
</dbReference>
<evidence type="ECO:0000313" key="5">
    <source>
        <dbReference type="Proteomes" id="UP001163046"/>
    </source>
</evidence>
<evidence type="ECO:0000259" key="3">
    <source>
        <dbReference type="Pfam" id="PF14816"/>
    </source>
</evidence>
<evidence type="ECO:0000313" key="4">
    <source>
        <dbReference type="EMBL" id="KAJ7356333.1"/>
    </source>
</evidence>
<feature type="compositionally biased region" description="Basic and acidic residues" evidence="2">
    <location>
        <begin position="88"/>
        <end position="98"/>
    </location>
</feature>
<comment type="similarity">
    <text evidence="1">Belongs to the FAM178 family.</text>
</comment>
<dbReference type="InterPro" id="IPR044276">
    <property type="entry name" value="CANIN_dom"/>
</dbReference>
<organism evidence="4 5">
    <name type="scientific">Desmophyllum pertusum</name>
    <dbReference type="NCBI Taxonomy" id="174260"/>
    <lineage>
        <taxon>Eukaryota</taxon>
        <taxon>Metazoa</taxon>
        <taxon>Cnidaria</taxon>
        <taxon>Anthozoa</taxon>
        <taxon>Hexacorallia</taxon>
        <taxon>Scleractinia</taxon>
        <taxon>Caryophylliina</taxon>
        <taxon>Caryophylliidae</taxon>
        <taxon>Desmophyllum</taxon>
    </lineage>
</organism>
<comment type="caution">
    <text evidence="4">The sequence shown here is derived from an EMBL/GenBank/DDBJ whole genome shotgun (WGS) entry which is preliminary data.</text>
</comment>